<organism evidence="1 2">
    <name type="scientific">Stephania japonica</name>
    <dbReference type="NCBI Taxonomy" id="461633"/>
    <lineage>
        <taxon>Eukaryota</taxon>
        <taxon>Viridiplantae</taxon>
        <taxon>Streptophyta</taxon>
        <taxon>Embryophyta</taxon>
        <taxon>Tracheophyta</taxon>
        <taxon>Spermatophyta</taxon>
        <taxon>Magnoliopsida</taxon>
        <taxon>Ranunculales</taxon>
        <taxon>Menispermaceae</taxon>
        <taxon>Menispermoideae</taxon>
        <taxon>Cissampelideae</taxon>
        <taxon>Stephania</taxon>
    </lineage>
</organism>
<gene>
    <name evidence="1" type="ORF">Sjap_006175</name>
</gene>
<comment type="caution">
    <text evidence="1">The sequence shown here is derived from an EMBL/GenBank/DDBJ whole genome shotgun (WGS) entry which is preliminary data.</text>
</comment>
<reference evidence="1 2" key="1">
    <citation type="submission" date="2024-01" db="EMBL/GenBank/DDBJ databases">
        <title>Genome assemblies of Stephania.</title>
        <authorList>
            <person name="Yang L."/>
        </authorList>
    </citation>
    <scope>NUCLEOTIDE SEQUENCE [LARGE SCALE GENOMIC DNA]</scope>
    <source>
        <strain evidence="1">QJT</strain>
        <tissue evidence="1">Leaf</tissue>
    </source>
</reference>
<dbReference type="EMBL" id="JBBNAE010000002">
    <property type="protein sequence ID" value="KAK9146272.1"/>
    <property type="molecule type" value="Genomic_DNA"/>
</dbReference>
<dbReference type="Proteomes" id="UP001417504">
    <property type="component" value="Unassembled WGS sequence"/>
</dbReference>
<keyword evidence="2" id="KW-1185">Reference proteome</keyword>
<proteinExistence type="predicted"/>
<evidence type="ECO:0000313" key="1">
    <source>
        <dbReference type="EMBL" id="KAK9146272.1"/>
    </source>
</evidence>
<accession>A0AAP0PJH6</accession>
<name>A0AAP0PJH6_9MAGN</name>
<protein>
    <submittedName>
        <fullName evidence="1">Uncharacterized protein</fullName>
    </submittedName>
</protein>
<dbReference type="AlphaFoldDB" id="A0AAP0PJH6"/>
<evidence type="ECO:0000313" key="2">
    <source>
        <dbReference type="Proteomes" id="UP001417504"/>
    </source>
</evidence>
<sequence>MASSIFAKIQRSGSLKQLRCFPNKSHFAHSSSTPLSSPSLRFSGAYRSFSSHFAHSLVIQSNQLEGQDGDECQLVQTFDLWLLATCTECQRRGGSQGAKLVRAAETFAKVMKLQAPQCLVQLPSGVEKLIDY</sequence>
<dbReference type="Gene3D" id="2.30.30.30">
    <property type="match status" value="1"/>
</dbReference>
<dbReference type="InterPro" id="IPR014722">
    <property type="entry name" value="Rib_uL2_dom2"/>
</dbReference>